<accession>A0A8J7QX93</accession>
<feature type="domain" description="HTH cro/C1-type" evidence="2">
    <location>
        <begin position="7"/>
        <end position="40"/>
    </location>
</feature>
<evidence type="ECO:0000313" key="4">
    <source>
        <dbReference type="Proteomes" id="UP000666240"/>
    </source>
</evidence>
<dbReference type="InterPro" id="IPR001387">
    <property type="entry name" value="Cro/C1-type_HTH"/>
</dbReference>
<dbReference type="GO" id="GO:0003677">
    <property type="term" value="F:DNA binding"/>
    <property type="evidence" value="ECO:0007669"/>
    <property type="project" value="InterPro"/>
</dbReference>
<proteinExistence type="predicted"/>
<dbReference type="AlphaFoldDB" id="A0A8J7QX93"/>
<dbReference type="Gene3D" id="1.10.260.40">
    <property type="entry name" value="lambda repressor-like DNA-binding domains"/>
    <property type="match status" value="1"/>
</dbReference>
<dbReference type="PROSITE" id="PS50943">
    <property type="entry name" value="HTH_CROC1"/>
    <property type="match status" value="1"/>
</dbReference>
<dbReference type="SUPFAM" id="SSF47413">
    <property type="entry name" value="lambda repressor-like DNA-binding domains"/>
    <property type="match status" value="1"/>
</dbReference>
<sequence length="89" mass="9146">MDTLLDVKALRVALGLSQAQLGEAVGVDQSTVSNWENGKSPRGPARLLLQRLSKNSSVAPTSQESGAACPDDAFPAAPSGQVPLCEAAE</sequence>
<organism evidence="3 4">
    <name type="scientific">Tianweitania sediminis</name>
    <dbReference type="NCBI Taxonomy" id="1502156"/>
    <lineage>
        <taxon>Bacteria</taxon>
        <taxon>Pseudomonadati</taxon>
        <taxon>Pseudomonadota</taxon>
        <taxon>Alphaproteobacteria</taxon>
        <taxon>Hyphomicrobiales</taxon>
        <taxon>Phyllobacteriaceae</taxon>
        <taxon>Tianweitania</taxon>
    </lineage>
</organism>
<gene>
    <name evidence="3" type="ORF">J5Y06_07260</name>
</gene>
<dbReference type="Pfam" id="PF01381">
    <property type="entry name" value="HTH_3"/>
    <property type="match status" value="1"/>
</dbReference>
<feature type="region of interest" description="Disordered" evidence="1">
    <location>
        <begin position="54"/>
        <end position="89"/>
    </location>
</feature>
<evidence type="ECO:0000259" key="2">
    <source>
        <dbReference type="PROSITE" id="PS50943"/>
    </source>
</evidence>
<feature type="compositionally biased region" description="Low complexity" evidence="1">
    <location>
        <begin position="67"/>
        <end position="78"/>
    </location>
</feature>
<dbReference type="EMBL" id="JAGIYY010000002">
    <property type="protein sequence ID" value="MBP0438443.1"/>
    <property type="molecule type" value="Genomic_DNA"/>
</dbReference>
<dbReference type="RefSeq" id="WP_209334486.1">
    <property type="nucleotide sequence ID" value="NZ_JAGIYY010000002.1"/>
</dbReference>
<protein>
    <submittedName>
        <fullName evidence="3">Helix-turn-helix transcriptional regulator</fullName>
    </submittedName>
</protein>
<dbReference type="CDD" id="cd00093">
    <property type="entry name" value="HTH_XRE"/>
    <property type="match status" value="1"/>
</dbReference>
<dbReference type="SMART" id="SM00530">
    <property type="entry name" value="HTH_XRE"/>
    <property type="match status" value="1"/>
</dbReference>
<evidence type="ECO:0000313" key="3">
    <source>
        <dbReference type="EMBL" id="MBP0438443.1"/>
    </source>
</evidence>
<name>A0A8J7QX93_9HYPH</name>
<evidence type="ECO:0000256" key="1">
    <source>
        <dbReference type="SAM" id="MobiDB-lite"/>
    </source>
</evidence>
<dbReference type="Proteomes" id="UP000666240">
    <property type="component" value="Unassembled WGS sequence"/>
</dbReference>
<reference evidence="3" key="1">
    <citation type="submission" date="2021-03" db="EMBL/GenBank/DDBJ databases">
        <title>Genome sequencing and assembly of Tianweitania sediminis.</title>
        <authorList>
            <person name="Chhetri G."/>
        </authorList>
    </citation>
    <scope>NUCLEOTIDE SEQUENCE</scope>
    <source>
        <strain evidence="3">Z8</strain>
    </source>
</reference>
<comment type="caution">
    <text evidence="3">The sequence shown here is derived from an EMBL/GenBank/DDBJ whole genome shotgun (WGS) entry which is preliminary data.</text>
</comment>
<feature type="compositionally biased region" description="Polar residues" evidence="1">
    <location>
        <begin position="54"/>
        <end position="65"/>
    </location>
</feature>
<keyword evidence="4" id="KW-1185">Reference proteome</keyword>
<dbReference type="InterPro" id="IPR010982">
    <property type="entry name" value="Lambda_DNA-bd_dom_sf"/>
</dbReference>